<feature type="transmembrane region" description="Helical" evidence="1">
    <location>
        <begin position="6"/>
        <end position="25"/>
    </location>
</feature>
<dbReference type="InterPro" id="IPR045684">
    <property type="entry name" value="DUF6191"/>
</dbReference>
<keyword evidence="1" id="KW-0812">Transmembrane</keyword>
<protein>
    <submittedName>
        <fullName evidence="2">Uncharacterized protein</fullName>
    </submittedName>
</protein>
<dbReference type="Proteomes" id="UP000199137">
    <property type="component" value="Unassembled WGS sequence"/>
</dbReference>
<name>A0A1I5IQ63_9PSEU</name>
<keyword evidence="1" id="KW-1133">Transmembrane helix</keyword>
<evidence type="ECO:0000256" key="1">
    <source>
        <dbReference type="SAM" id="Phobius"/>
    </source>
</evidence>
<keyword evidence="1" id="KW-0472">Membrane</keyword>
<organism evidence="2 3">
    <name type="scientific">Amycolatopsis rubida</name>
    <dbReference type="NCBI Taxonomy" id="112413"/>
    <lineage>
        <taxon>Bacteria</taxon>
        <taxon>Bacillati</taxon>
        <taxon>Actinomycetota</taxon>
        <taxon>Actinomycetes</taxon>
        <taxon>Pseudonocardiales</taxon>
        <taxon>Pseudonocardiaceae</taxon>
        <taxon>Amycolatopsis</taxon>
    </lineage>
</organism>
<sequence length="105" mass="11448">MLLTLLGLSLPVATIALLIVGGWELRRKKKPSRLKARLSSTYLDEVTAFLYGTKRNELEHRDSVEMTLEEDAQGAPPLGTVDLDRGVVVVRPGASPGRGRIHSAD</sequence>
<dbReference type="STRING" id="112413.SAMN05421854_102604"/>
<dbReference type="AlphaFoldDB" id="A0A1I5IQ63"/>
<evidence type="ECO:0000313" key="3">
    <source>
        <dbReference type="Proteomes" id="UP000199137"/>
    </source>
</evidence>
<dbReference type="RefSeq" id="WP_338080371.1">
    <property type="nucleotide sequence ID" value="NZ_FOWC01000002.1"/>
</dbReference>
<dbReference type="Pfam" id="PF19690">
    <property type="entry name" value="DUF6191"/>
    <property type="match status" value="1"/>
</dbReference>
<proteinExistence type="predicted"/>
<gene>
    <name evidence="2" type="ORF">SAMN05421854_102604</name>
</gene>
<accession>A0A1I5IQ63</accession>
<dbReference type="EMBL" id="FOWC01000002">
    <property type="protein sequence ID" value="SFO62563.1"/>
    <property type="molecule type" value="Genomic_DNA"/>
</dbReference>
<reference evidence="2 3" key="1">
    <citation type="submission" date="2016-10" db="EMBL/GenBank/DDBJ databases">
        <authorList>
            <person name="de Groot N.N."/>
        </authorList>
    </citation>
    <scope>NUCLEOTIDE SEQUENCE [LARGE SCALE GENOMIC DNA]</scope>
    <source>
        <strain evidence="2 3">DSM 44637</strain>
    </source>
</reference>
<evidence type="ECO:0000313" key="2">
    <source>
        <dbReference type="EMBL" id="SFO62563.1"/>
    </source>
</evidence>